<feature type="transmembrane region" description="Helical" evidence="1">
    <location>
        <begin position="204"/>
        <end position="225"/>
    </location>
</feature>
<evidence type="ECO:0000256" key="1">
    <source>
        <dbReference type="SAM" id="Phobius"/>
    </source>
</evidence>
<keyword evidence="3" id="KW-1185">Reference proteome</keyword>
<protein>
    <submittedName>
        <fullName evidence="2">DUF4386 domain-containing protein</fullName>
    </submittedName>
</protein>
<evidence type="ECO:0000313" key="2">
    <source>
        <dbReference type="EMBL" id="TKK82398.1"/>
    </source>
</evidence>
<dbReference type="Proteomes" id="UP000305836">
    <property type="component" value="Unassembled WGS sequence"/>
</dbReference>
<feature type="transmembrane region" description="Helical" evidence="1">
    <location>
        <begin position="98"/>
        <end position="120"/>
    </location>
</feature>
<organism evidence="2 3">
    <name type="scientific">Kribbella jiaozuonensis</name>
    <dbReference type="NCBI Taxonomy" id="2575441"/>
    <lineage>
        <taxon>Bacteria</taxon>
        <taxon>Bacillati</taxon>
        <taxon>Actinomycetota</taxon>
        <taxon>Actinomycetes</taxon>
        <taxon>Propionibacteriales</taxon>
        <taxon>Kribbellaceae</taxon>
        <taxon>Kribbella</taxon>
    </lineage>
</organism>
<proteinExistence type="predicted"/>
<accession>A0A4U3M140</accession>
<keyword evidence="1" id="KW-0812">Transmembrane</keyword>
<keyword evidence="1" id="KW-1133">Transmembrane helix</keyword>
<dbReference type="OrthoDB" id="1176146at2"/>
<dbReference type="InterPro" id="IPR025495">
    <property type="entry name" value="DUF4386"/>
</dbReference>
<sequence>MDIDRDRWSSTVNARKVATLTGWLMVVTFVASIPAYFVLYAPVRDHPGYITGVGNDPTASVALGATLELIVIIANIGTAVVPYAIYRRFSESLALGYVAARLVEATFIAIGIVSLLTFLLMRQEGTAGTDAALGQVFVAIYDRAFLIGPGFCAGFANGIVLGYLMYRSGLVPRGMAMLGLVGGPLIVVSGIAVMFDVIERGGTVQGIATIPEFFWELSFGIYLIVKGFKPSPMLAGQRANLSAAKVDNRP</sequence>
<keyword evidence="1" id="KW-0472">Membrane</keyword>
<dbReference type="EMBL" id="SZPZ01000001">
    <property type="protein sequence ID" value="TKK82398.1"/>
    <property type="molecule type" value="Genomic_DNA"/>
</dbReference>
<gene>
    <name evidence="2" type="ORF">FDA38_06320</name>
</gene>
<feature type="transmembrane region" description="Helical" evidence="1">
    <location>
        <begin position="20"/>
        <end position="41"/>
    </location>
</feature>
<evidence type="ECO:0000313" key="3">
    <source>
        <dbReference type="Proteomes" id="UP000305836"/>
    </source>
</evidence>
<feature type="transmembrane region" description="Helical" evidence="1">
    <location>
        <begin position="61"/>
        <end position="86"/>
    </location>
</feature>
<dbReference type="Pfam" id="PF14329">
    <property type="entry name" value="DUF4386"/>
    <property type="match status" value="1"/>
</dbReference>
<feature type="transmembrane region" description="Helical" evidence="1">
    <location>
        <begin position="140"/>
        <end position="164"/>
    </location>
</feature>
<dbReference type="AlphaFoldDB" id="A0A4U3M140"/>
<comment type="caution">
    <text evidence="2">The sequence shown here is derived from an EMBL/GenBank/DDBJ whole genome shotgun (WGS) entry which is preliminary data.</text>
</comment>
<reference evidence="2 3" key="1">
    <citation type="submission" date="2019-04" db="EMBL/GenBank/DDBJ databases">
        <title>Kribbella sp. NEAU-THZ 27 nov., a novel actinomycete isolated from soil.</title>
        <authorList>
            <person name="Duan L."/>
        </authorList>
    </citation>
    <scope>NUCLEOTIDE SEQUENCE [LARGE SCALE GENOMIC DNA]</scope>
    <source>
        <strain evidence="3">NEAU-THZ27</strain>
    </source>
</reference>
<feature type="transmembrane region" description="Helical" evidence="1">
    <location>
        <begin position="176"/>
        <end position="198"/>
    </location>
</feature>
<dbReference type="RefSeq" id="WP_137253094.1">
    <property type="nucleotide sequence ID" value="NZ_JBHSPQ010000001.1"/>
</dbReference>
<name>A0A4U3M140_9ACTN</name>